<evidence type="ECO:0000256" key="5">
    <source>
        <dbReference type="ARBA" id="ARBA00023136"/>
    </source>
</evidence>
<evidence type="ECO:0000256" key="2">
    <source>
        <dbReference type="ARBA" id="ARBA00009773"/>
    </source>
</evidence>
<comment type="subcellular location">
    <subcellularLocation>
        <location evidence="1">Membrane</location>
        <topology evidence="1">Multi-pass membrane protein</topology>
    </subcellularLocation>
</comment>
<dbReference type="GO" id="GO:0016020">
    <property type="term" value="C:membrane"/>
    <property type="evidence" value="ECO:0007669"/>
    <property type="project" value="UniProtKB-SubCell"/>
</dbReference>
<protein>
    <submittedName>
        <fullName evidence="7">AI-2E family transporter</fullName>
    </submittedName>
</protein>
<gene>
    <name evidence="7" type="ORF">FN960_14345</name>
</gene>
<feature type="transmembrane region" description="Helical" evidence="6">
    <location>
        <begin position="152"/>
        <end position="174"/>
    </location>
</feature>
<evidence type="ECO:0000313" key="8">
    <source>
        <dbReference type="Proteomes" id="UP000318521"/>
    </source>
</evidence>
<keyword evidence="4 6" id="KW-1133">Transmembrane helix</keyword>
<feature type="transmembrane region" description="Helical" evidence="6">
    <location>
        <begin position="249"/>
        <end position="269"/>
    </location>
</feature>
<evidence type="ECO:0000313" key="7">
    <source>
        <dbReference type="EMBL" id="TSB45834.1"/>
    </source>
</evidence>
<evidence type="ECO:0000256" key="4">
    <source>
        <dbReference type="ARBA" id="ARBA00022989"/>
    </source>
</evidence>
<dbReference type="EMBL" id="VLXZ01000009">
    <property type="protein sequence ID" value="TSB45834.1"/>
    <property type="molecule type" value="Genomic_DNA"/>
</dbReference>
<evidence type="ECO:0000256" key="1">
    <source>
        <dbReference type="ARBA" id="ARBA00004141"/>
    </source>
</evidence>
<dbReference type="AlphaFoldDB" id="A0A553ZWI9"/>
<keyword evidence="3 6" id="KW-0812">Transmembrane</keyword>
<dbReference type="OrthoDB" id="9793390at2"/>
<feature type="transmembrane region" description="Helical" evidence="6">
    <location>
        <begin position="6"/>
        <end position="27"/>
    </location>
</feature>
<reference evidence="7 8" key="1">
    <citation type="submission" date="2019-07" db="EMBL/GenBank/DDBJ databases">
        <authorList>
            <person name="Park Y.J."/>
            <person name="Jeong S.E."/>
            <person name="Jung H.S."/>
        </authorList>
    </citation>
    <scope>NUCLEOTIDE SEQUENCE [LARGE SCALE GENOMIC DNA]</scope>
    <source>
        <strain evidence="8">P16(2019)</strain>
    </source>
</reference>
<accession>A0A553ZWI9</accession>
<proteinExistence type="inferred from homology"/>
<evidence type="ECO:0000256" key="6">
    <source>
        <dbReference type="SAM" id="Phobius"/>
    </source>
</evidence>
<dbReference type="PANTHER" id="PTHR21716">
    <property type="entry name" value="TRANSMEMBRANE PROTEIN"/>
    <property type="match status" value="1"/>
</dbReference>
<evidence type="ECO:0000256" key="3">
    <source>
        <dbReference type="ARBA" id="ARBA00022692"/>
    </source>
</evidence>
<dbReference type="GO" id="GO:0055085">
    <property type="term" value="P:transmembrane transport"/>
    <property type="evidence" value="ECO:0007669"/>
    <property type="project" value="TreeGrafter"/>
</dbReference>
<sequence length="348" mass="38891">MTFFVYSLLLFIWILIIGVVCFLWPFVAPLFQKLWSILIPVLIAGLVAYLLHPFIEGLNQWGIPRLQAILIVFASAIGLITLAFVFGLPAFSKQIQSAMDVLPAQIDRIVSFLHSFEPTLNRMPAFLKDHMDEWSGNLQSFLEQSFDQLESILITLIRSIPSLVVIPFLVFYFLKDHALLKKVVWYVTPPKWRKRLSLYAKDVDHSFGSFIRGQLLVALIVALLSIIGLWLLGVPYAVLLGLFIGATDIIPYFGAIIGAVPALITAFLISWEKGLYTLIVLVVIQQLEGNVLSPIIVGRTLHLHPMMIVLALLIGVELGGIWGMLLAVPGLAVLKVTLLHVREYVQSN</sequence>
<organism evidence="7 8">
    <name type="scientific">Alkalicoccobacillus porphyridii</name>
    <dbReference type="NCBI Taxonomy" id="2597270"/>
    <lineage>
        <taxon>Bacteria</taxon>
        <taxon>Bacillati</taxon>
        <taxon>Bacillota</taxon>
        <taxon>Bacilli</taxon>
        <taxon>Bacillales</taxon>
        <taxon>Bacillaceae</taxon>
        <taxon>Alkalicoccobacillus</taxon>
    </lineage>
</organism>
<keyword evidence="5 6" id="KW-0472">Membrane</keyword>
<dbReference type="InterPro" id="IPR002549">
    <property type="entry name" value="AI-2E-like"/>
</dbReference>
<feature type="transmembrane region" description="Helical" evidence="6">
    <location>
        <begin position="34"/>
        <end position="55"/>
    </location>
</feature>
<feature type="transmembrane region" description="Helical" evidence="6">
    <location>
        <begin position="67"/>
        <end position="91"/>
    </location>
</feature>
<feature type="transmembrane region" description="Helical" evidence="6">
    <location>
        <begin position="215"/>
        <end position="242"/>
    </location>
</feature>
<keyword evidence="8" id="KW-1185">Reference proteome</keyword>
<feature type="transmembrane region" description="Helical" evidence="6">
    <location>
        <begin position="275"/>
        <end position="297"/>
    </location>
</feature>
<comment type="caution">
    <text evidence="7">The sequence shown here is derived from an EMBL/GenBank/DDBJ whole genome shotgun (WGS) entry which is preliminary data.</text>
</comment>
<dbReference type="Pfam" id="PF01594">
    <property type="entry name" value="AI-2E_transport"/>
    <property type="match status" value="1"/>
</dbReference>
<feature type="transmembrane region" description="Helical" evidence="6">
    <location>
        <begin position="309"/>
        <end position="334"/>
    </location>
</feature>
<comment type="similarity">
    <text evidence="2">Belongs to the autoinducer-2 exporter (AI-2E) (TC 2.A.86) family.</text>
</comment>
<dbReference type="Proteomes" id="UP000318521">
    <property type="component" value="Unassembled WGS sequence"/>
</dbReference>
<dbReference type="PANTHER" id="PTHR21716:SF15">
    <property type="entry name" value="TRANSPORT PROTEIN YRRI-RELATED"/>
    <property type="match status" value="1"/>
</dbReference>
<name>A0A553ZWI9_9BACI</name>